<dbReference type="Proteomes" id="UP000524450">
    <property type="component" value="Unassembled WGS sequence"/>
</dbReference>
<evidence type="ECO:0000313" key="3">
    <source>
        <dbReference type="Proteomes" id="UP000524450"/>
    </source>
</evidence>
<keyword evidence="1" id="KW-1133">Transmembrane helix</keyword>
<reference evidence="2 3" key="1">
    <citation type="submission" date="2020-08" db="EMBL/GenBank/DDBJ databases">
        <title>Genomic Encyclopedia of Type Strains, Phase IV (KMG-V): Genome sequencing to study the core and pangenomes of soil and plant-associated prokaryotes.</title>
        <authorList>
            <person name="Whitman W."/>
        </authorList>
    </citation>
    <scope>NUCLEOTIDE SEQUENCE [LARGE SCALE GENOMIC DNA]</scope>
    <source>
        <strain evidence="2 3">34/80</strain>
    </source>
</reference>
<dbReference type="AlphaFoldDB" id="A0A840G437"/>
<comment type="caution">
    <text evidence="2">The sequence shown here is derived from an EMBL/GenBank/DDBJ whole genome shotgun (WGS) entry which is preliminary data.</text>
</comment>
<proteinExistence type="predicted"/>
<organism evidence="2 3">
    <name type="scientific">Variovorax guangxiensis</name>
    <dbReference type="NCBI Taxonomy" id="1775474"/>
    <lineage>
        <taxon>Bacteria</taxon>
        <taxon>Pseudomonadati</taxon>
        <taxon>Pseudomonadota</taxon>
        <taxon>Betaproteobacteria</taxon>
        <taxon>Burkholderiales</taxon>
        <taxon>Comamonadaceae</taxon>
        <taxon>Variovorax</taxon>
    </lineage>
</organism>
<dbReference type="EMBL" id="JACIFZ010000018">
    <property type="protein sequence ID" value="MBB4226027.1"/>
    <property type="molecule type" value="Genomic_DNA"/>
</dbReference>
<gene>
    <name evidence="2" type="ORF">GGD71_006840</name>
</gene>
<accession>A0A840G437</accession>
<name>A0A840G437_9BURK</name>
<keyword evidence="1" id="KW-0472">Membrane</keyword>
<sequence length="30" mass="3688">MTYADFLVWKFVFFVVAAFIYGFVKAWKRH</sequence>
<evidence type="ECO:0000256" key="1">
    <source>
        <dbReference type="SAM" id="Phobius"/>
    </source>
</evidence>
<evidence type="ECO:0000313" key="2">
    <source>
        <dbReference type="EMBL" id="MBB4226027.1"/>
    </source>
</evidence>
<feature type="transmembrane region" description="Helical" evidence="1">
    <location>
        <begin position="6"/>
        <end position="24"/>
    </location>
</feature>
<keyword evidence="1" id="KW-0812">Transmembrane</keyword>
<protein>
    <submittedName>
        <fullName evidence="2">Uncharacterized protein</fullName>
    </submittedName>
</protein>